<dbReference type="InterPro" id="IPR050617">
    <property type="entry name" value="E3_ligase_FN3/SPRY"/>
</dbReference>
<organism evidence="4 5">
    <name type="scientific">Oryctes borbonicus</name>
    <dbReference type="NCBI Taxonomy" id="1629725"/>
    <lineage>
        <taxon>Eukaryota</taxon>
        <taxon>Metazoa</taxon>
        <taxon>Ecdysozoa</taxon>
        <taxon>Arthropoda</taxon>
        <taxon>Hexapoda</taxon>
        <taxon>Insecta</taxon>
        <taxon>Pterygota</taxon>
        <taxon>Neoptera</taxon>
        <taxon>Endopterygota</taxon>
        <taxon>Coleoptera</taxon>
        <taxon>Polyphaga</taxon>
        <taxon>Scarabaeiformia</taxon>
        <taxon>Scarabaeidae</taxon>
        <taxon>Dynastinae</taxon>
        <taxon>Oryctes</taxon>
    </lineage>
</organism>
<feature type="domain" description="Fibronectin type-III" evidence="3">
    <location>
        <begin position="952"/>
        <end position="1050"/>
    </location>
</feature>
<dbReference type="InterPro" id="IPR036116">
    <property type="entry name" value="FN3_sf"/>
</dbReference>
<dbReference type="PRINTS" id="PR00014">
    <property type="entry name" value="FNTYPEIII"/>
</dbReference>
<dbReference type="CDD" id="cd00063">
    <property type="entry name" value="FN3"/>
    <property type="match status" value="9"/>
</dbReference>
<dbReference type="FunFam" id="2.60.40.10:FF:001846">
    <property type="entry name" value="Uncharacterized protein, isoform E"/>
    <property type="match status" value="1"/>
</dbReference>
<accession>A0A0T6B0D7</accession>
<evidence type="ECO:0000256" key="1">
    <source>
        <dbReference type="SAM" id="MobiDB-lite"/>
    </source>
</evidence>
<keyword evidence="2" id="KW-0812">Transmembrane</keyword>
<evidence type="ECO:0000313" key="4">
    <source>
        <dbReference type="EMBL" id="KRT80542.1"/>
    </source>
</evidence>
<dbReference type="AlphaFoldDB" id="A0A0T6B0D7"/>
<feature type="region of interest" description="Disordered" evidence="1">
    <location>
        <begin position="130"/>
        <end position="181"/>
    </location>
</feature>
<proteinExistence type="predicted"/>
<evidence type="ECO:0000256" key="2">
    <source>
        <dbReference type="SAM" id="Phobius"/>
    </source>
</evidence>
<dbReference type="FunFam" id="2.60.40.10:FF:000373">
    <property type="entry name" value="fibronectin type-III domain-containing protein 3A isoform X1"/>
    <property type="match status" value="1"/>
</dbReference>
<keyword evidence="2" id="KW-0472">Membrane</keyword>
<reference evidence="4 5" key="1">
    <citation type="submission" date="2015-09" db="EMBL/GenBank/DDBJ databases">
        <title>Draft genome of the scarab beetle Oryctes borbonicus.</title>
        <authorList>
            <person name="Meyer J.M."/>
            <person name="Markov G.V."/>
            <person name="Baskaran P."/>
            <person name="Herrmann M."/>
            <person name="Sommer R.J."/>
            <person name="Roedelsperger C."/>
        </authorList>
    </citation>
    <scope>NUCLEOTIDE SEQUENCE [LARGE SCALE GENOMIC DNA]</scope>
    <source>
        <strain evidence="4">OB123</strain>
        <tissue evidence="4">Whole animal</tissue>
    </source>
</reference>
<dbReference type="Proteomes" id="UP000051574">
    <property type="component" value="Unassembled WGS sequence"/>
</dbReference>
<dbReference type="SMART" id="SM00060">
    <property type="entry name" value="FN3"/>
    <property type="match status" value="9"/>
</dbReference>
<dbReference type="InterPro" id="IPR003961">
    <property type="entry name" value="FN3_dom"/>
</dbReference>
<feature type="domain" description="Fibronectin type-III" evidence="3">
    <location>
        <begin position="771"/>
        <end position="862"/>
    </location>
</feature>
<dbReference type="Pfam" id="PF00041">
    <property type="entry name" value="fn3"/>
    <property type="match status" value="6"/>
</dbReference>
<protein>
    <submittedName>
        <fullName evidence="4">Fibronectin domain-containing protein</fullName>
    </submittedName>
</protein>
<feature type="domain" description="Fibronectin type-III" evidence="3">
    <location>
        <begin position="582"/>
        <end position="674"/>
    </location>
</feature>
<feature type="domain" description="Fibronectin type-III" evidence="3">
    <location>
        <begin position="675"/>
        <end position="770"/>
    </location>
</feature>
<dbReference type="InterPro" id="IPR013783">
    <property type="entry name" value="Ig-like_fold"/>
</dbReference>
<feature type="region of interest" description="Disordered" evidence="1">
    <location>
        <begin position="83"/>
        <end position="114"/>
    </location>
</feature>
<name>A0A0T6B0D7_9SCAR</name>
<keyword evidence="2" id="KW-1133">Transmembrane helix</keyword>
<gene>
    <name evidence="4" type="ORF">AMK59_6746</name>
</gene>
<comment type="caution">
    <text evidence="4">The sequence shown here is derived from an EMBL/GenBank/DDBJ whole genome shotgun (WGS) entry which is preliminary data.</text>
</comment>
<feature type="transmembrane region" description="Helical" evidence="2">
    <location>
        <begin position="1094"/>
        <end position="1117"/>
    </location>
</feature>
<feature type="domain" description="Fibronectin type-III" evidence="3">
    <location>
        <begin position="487"/>
        <end position="578"/>
    </location>
</feature>
<evidence type="ECO:0000259" key="3">
    <source>
        <dbReference type="PROSITE" id="PS50853"/>
    </source>
</evidence>
<keyword evidence="5" id="KW-1185">Reference proteome</keyword>
<dbReference type="SUPFAM" id="SSF49265">
    <property type="entry name" value="Fibronectin type III"/>
    <property type="match status" value="5"/>
</dbReference>
<dbReference type="EMBL" id="LJIG01022450">
    <property type="protein sequence ID" value="KRT80542.1"/>
    <property type="molecule type" value="Genomic_DNA"/>
</dbReference>
<feature type="domain" description="Fibronectin type-III" evidence="3">
    <location>
        <begin position="192"/>
        <end position="298"/>
    </location>
</feature>
<dbReference type="OrthoDB" id="443915at2759"/>
<feature type="domain" description="Fibronectin type-III" evidence="3">
    <location>
        <begin position="397"/>
        <end position="483"/>
    </location>
</feature>
<dbReference type="PANTHER" id="PTHR24099:SF11">
    <property type="entry name" value="FIBRONECTIN TYPE III DOMAIN-CONTAINING 3BA-RELATED"/>
    <property type="match status" value="1"/>
</dbReference>
<evidence type="ECO:0000313" key="5">
    <source>
        <dbReference type="Proteomes" id="UP000051574"/>
    </source>
</evidence>
<feature type="compositionally biased region" description="Acidic residues" evidence="1">
    <location>
        <begin position="168"/>
        <end position="181"/>
    </location>
</feature>
<dbReference type="PROSITE" id="PS50853">
    <property type="entry name" value="FN3"/>
    <property type="match status" value="9"/>
</dbReference>
<dbReference type="PANTHER" id="PTHR24099">
    <property type="entry name" value="E3 UBIQUITIN-PROTEIN LIGASE TRIM36-RELATED"/>
    <property type="match status" value="1"/>
</dbReference>
<feature type="domain" description="Fibronectin type-III" evidence="3">
    <location>
        <begin position="302"/>
        <end position="393"/>
    </location>
</feature>
<feature type="domain" description="Fibronectin type-III" evidence="3">
    <location>
        <begin position="863"/>
        <end position="951"/>
    </location>
</feature>
<sequence>MVSTNSSPPVAMPVQVPPGHVVQQIVDESGTLRHVIISPQHPPGVLAITSHNPQHYGAAPPNGTNQPPQPLLYSPHAIPPNFTPHHFHSNIPPGHPAHVTSSANPGHSPPPSHQFYNKDERTRLQHIKLKKKLHRQQKGDSISPRKDLINGLRRSQKEKGMNSVGTSEDGEESSSVQDEEDSVQIITDMLSSVQAPKVSELSSRSALLQWAPPLRLSEASSNDSHELEVPENELRYEVLLSSDKGKEMKYKSIYSGDSLSCRIQDLRPGQEYSVCLQVHLEELQGAASEPTKFTTPPCEPDQPQPPKLLHRAKNNLQLRWNAVNDNGSHIQYYVLEYDEGKGGDFIELYNSKGRQYNLQKLQPATSYKFRLAAVNEVGKSLYSDLVTYTTSDNAPLQPSPPVLKEATVNLLHVQWHKRPRDEEFVLQVDKNPYGYIAIYNGPDTEYVHENLQRYTDYKFRLRSTNDGGMSPWSEEVTFQTLPDRPARPSKPVVKGRIHAHSFKLKWEPSSDTGGAEITKYILEVNSGSGYETVYTGTETEAVCDKLTPGTTYQLRVSCVSAGGRSNYSDPCTVTTDAISPGQCTGLKLHLKPRATSLCLRWIEPDYNGGAPVQEYELVSINADSSRSPLYKTKECEYNVTDLSPGTEYTFAVRAVNRIGPGPWSEHMTVTSGAAPPEFPINVTVVSKTPNHVFVSWSEPKDNGAPIKEYRVEYNSNESEDQFQNVFQGAGQNCDVKNLTPSTTYYFRVQACNGAGYGAFCPVVAAKTPPAPPSVVQIKKAESTPTSIHLSWHEPESNGSPIIHYNIEVGDLMFKTESADTAYTIESLSPDTNYKIKVQAVSEVGTGPFSSSLKINTARLPPAAPHLECIGVGHNHLKLKWGEGKNQDYTTYCLEMENSRTHEFQCIFKGIALTFKVNKLQELTTYRFRINAVNDAGEGDFSDTYKFTTTIAPPIALKAPRVVEVDQRTCQLEWTPLRNSTNDPIVYLAQLTRLRDQDYKQVYKGTETVCSLDNLEPGAEYCAKVCAIRMTSTGELLGPFSPAQTFSTVAQEPRAICKSSTTSVGGTPVHSHKHKAHSTWAPLVHLRSITDQEKIFLGALFMVIVGIVISMMIASVYMK</sequence>
<dbReference type="Gene3D" id="2.60.40.10">
    <property type="entry name" value="Immunoglobulins"/>
    <property type="match status" value="9"/>
</dbReference>